<proteinExistence type="predicted"/>
<accession>A0A9K3D1K1</accession>
<keyword evidence="3" id="KW-1185">Reference proteome</keyword>
<organism evidence="2 3">
    <name type="scientific">Kipferlia bialata</name>
    <dbReference type="NCBI Taxonomy" id="797122"/>
    <lineage>
        <taxon>Eukaryota</taxon>
        <taxon>Metamonada</taxon>
        <taxon>Carpediemonas-like organisms</taxon>
        <taxon>Kipferlia</taxon>
    </lineage>
</organism>
<protein>
    <submittedName>
        <fullName evidence="2">Uncharacterized protein</fullName>
    </submittedName>
</protein>
<evidence type="ECO:0000313" key="2">
    <source>
        <dbReference type="EMBL" id="GIQ87017.1"/>
    </source>
</evidence>
<feature type="compositionally biased region" description="Basic and acidic residues" evidence="1">
    <location>
        <begin position="51"/>
        <end position="60"/>
    </location>
</feature>
<feature type="region of interest" description="Disordered" evidence="1">
    <location>
        <begin position="32"/>
        <end position="60"/>
    </location>
</feature>
<dbReference type="AlphaFoldDB" id="A0A9K3D1K1"/>
<evidence type="ECO:0000256" key="1">
    <source>
        <dbReference type="SAM" id="MobiDB-lite"/>
    </source>
</evidence>
<feature type="non-terminal residue" evidence="2">
    <location>
        <position position="100"/>
    </location>
</feature>
<sequence length="100" mass="10579">MSGSESNTVETATELSQGVGVVGTEATVVDTEDVAIDTTQVTEGEGEGEGEGERDTKDEAKPSVKELFTVPSFLPFLLGDIVNQTGDSLFFIALPWLVLQ</sequence>
<comment type="caution">
    <text evidence="2">The sequence shown here is derived from an EMBL/GenBank/DDBJ whole genome shotgun (WGS) entry which is preliminary data.</text>
</comment>
<name>A0A9K3D1K1_9EUKA</name>
<reference evidence="2 3" key="1">
    <citation type="journal article" date="2018" name="PLoS ONE">
        <title>The draft genome of Kipferlia bialata reveals reductive genome evolution in fornicate parasites.</title>
        <authorList>
            <person name="Tanifuji G."/>
            <person name="Takabayashi S."/>
            <person name="Kume K."/>
            <person name="Takagi M."/>
            <person name="Nakayama T."/>
            <person name="Kamikawa R."/>
            <person name="Inagaki Y."/>
            <person name="Hashimoto T."/>
        </authorList>
    </citation>
    <scope>NUCLEOTIDE SEQUENCE [LARGE SCALE GENOMIC DNA]</scope>
    <source>
        <strain evidence="2">NY0173</strain>
    </source>
</reference>
<gene>
    <name evidence="2" type="ORF">KIPB_008974</name>
</gene>
<dbReference type="EMBL" id="BDIP01002918">
    <property type="protein sequence ID" value="GIQ87017.1"/>
    <property type="molecule type" value="Genomic_DNA"/>
</dbReference>
<evidence type="ECO:0000313" key="3">
    <source>
        <dbReference type="Proteomes" id="UP000265618"/>
    </source>
</evidence>
<dbReference type="Proteomes" id="UP000265618">
    <property type="component" value="Unassembled WGS sequence"/>
</dbReference>